<dbReference type="GO" id="GO:0001674">
    <property type="term" value="C:female germ cell nucleus"/>
    <property type="evidence" value="ECO:0007669"/>
    <property type="project" value="Ensembl"/>
</dbReference>
<dbReference type="Gene3D" id="3.30.40.10">
    <property type="entry name" value="Zinc/RING finger domain, C3HC4 (zinc finger)"/>
    <property type="match status" value="1"/>
</dbReference>
<evidence type="ECO:0000256" key="2">
    <source>
        <dbReference type="ARBA" id="ARBA00022771"/>
    </source>
</evidence>
<dbReference type="InterPro" id="IPR037960">
    <property type="entry name" value="SPRY/PRY_RFPL"/>
</dbReference>
<dbReference type="Pfam" id="PF13765">
    <property type="entry name" value="PRY"/>
    <property type="match status" value="1"/>
</dbReference>
<evidence type="ECO:0000313" key="7">
    <source>
        <dbReference type="Ensembl" id="ENSMSIP00000014921.1"/>
    </source>
</evidence>
<dbReference type="GeneTree" id="ENSGT00940000163220"/>
<dbReference type="GO" id="GO:0008270">
    <property type="term" value="F:zinc ion binding"/>
    <property type="evidence" value="ECO:0007669"/>
    <property type="project" value="UniProtKB-KW"/>
</dbReference>
<dbReference type="PRINTS" id="PR01407">
    <property type="entry name" value="BUTYPHLNCDUF"/>
</dbReference>
<dbReference type="InterPro" id="IPR050143">
    <property type="entry name" value="TRIM/RBCC"/>
</dbReference>
<dbReference type="PROSITE" id="PS50188">
    <property type="entry name" value="B302_SPRY"/>
    <property type="match status" value="1"/>
</dbReference>
<dbReference type="Proteomes" id="UP000694415">
    <property type="component" value="Unplaced"/>
</dbReference>
<dbReference type="AlphaFoldDB" id="A0A8C6H0Y0"/>
<evidence type="ECO:0000313" key="8">
    <source>
        <dbReference type="Proteomes" id="UP000694415"/>
    </source>
</evidence>
<dbReference type="InterPro" id="IPR001870">
    <property type="entry name" value="B30.2/SPRY"/>
</dbReference>
<dbReference type="Gene3D" id="2.60.120.920">
    <property type="match status" value="1"/>
</dbReference>
<dbReference type="InterPro" id="IPR043136">
    <property type="entry name" value="B30.2/SPRY_sf"/>
</dbReference>
<dbReference type="Pfam" id="PF00622">
    <property type="entry name" value="SPRY"/>
    <property type="match status" value="1"/>
</dbReference>
<dbReference type="Pfam" id="PF11002">
    <property type="entry name" value="RDM"/>
    <property type="match status" value="1"/>
</dbReference>
<dbReference type="GO" id="GO:0005737">
    <property type="term" value="C:cytoplasm"/>
    <property type="evidence" value="ECO:0007669"/>
    <property type="project" value="Ensembl"/>
</dbReference>
<dbReference type="SMART" id="SM00184">
    <property type="entry name" value="RING"/>
    <property type="match status" value="1"/>
</dbReference>
<dbReference type="PANTHER" id="PTHR24103">
    <property type="entry name" value="E3 UBIQUITIN-PROTEIN LIGASE TRIM"/>
    <property type="match status" value="1"/>
</dbReference>
<keyword evidence="8" id="KW-1185">Reference proteome</keyword>
<reference evidence="7" key="1">
    <citation type="submission" date="2025-08" db="UniProtKB">
        <authorList>
            <consortium name="Ensembl"/>
        </authorList>
    </citation>
    <scope>IDENTIFICATION</scope>
</reference>
<dbReference type="InterPro" id="IPR013083">
    <property type="entry name" value="Znf_RING/FYVE/PHD"/>
</dbReference>
<protein>
    <submittedName>
        <fullName evidence="7">Ret finger protein-like 4</fullName>
    </submittedName>
</protein>
<dbReference type="InterPro" id="IPR003877">
    <property type="entry name" value="SPRY_dom"/>
</dbReference>
<dbReference type="CDD" id="cd15821">
    <property type="entry name" value="SPRY_PRY_RFPL"/>
    <property type="match status" value="1"/>
</dbReference>
<dbReference type="PROSITE" id="PS50089">
    <property type="entry name" value="ZF_RING_2"/>
    <property type="match status" value="1"/>
</dbReference>
<proteinExistence type="predicted"/>
<dbReference type="InterPro" id="IPR006574">
    <property type="entry name" value="PRY"/>
</dbReference>
<organism evidence="7 8">
    <name type="scientific">Mus spicilegus</name>
    <name type="common">Mound-building mouse</name>
    <dbReference type="NCBI Taxonomy" id="10103"/>
    <lineage>
        <taxon>Eukaryota</taxon>
        <taxon>Metazoa</taxon>
        <taxon>Chordata</taxon>
        <taxon>Craniata</taxon>
        <taxon>Vertebrata</taxon>
        <taxon>Euteleostomi</taxon>
        <taxon>Mammalia</taxon>
        <taxon>Eutheria</taxon>
        <taxon>Euarchontoglires</taxon>
        <taxon>Glires</taxon>
        <taxon>Rodentia</taxon>
        <taxon>Myomorpha</taxon>
        <taxon>Muroidea</taxon>
        <taxon>Muridae</taxon>
        <taxon>Murinae</taxon>
        <taxon>Mus</taxon>
        <taxon>Mus</taxon>
    </lineage>
</organism>
<feature type="domain" description="RING-type" evidence="5">
    <location>
        <begin position="11"/>
        <end position="53"/>
    </location>
</feature>
<evidence type="ECO:0000259" key="5">
    <source>
        <dbReference type="PROSITE" id="PS50089"/>
    </source>
</evidence>
<dbReference type="InterPro" id="IPR001841">
    <property type="entry name" value="Znf_RING"/>
</dbReference>
<reference evidence="7" key="2">
    <citation type="submission" date="2025-09" db="UniProtKB">
        <authorList>
            <consortium name="Ensembl"/>
        </authorList>
    </citation>
    <scope>IDENTIFICATION</scope>
</reference>
<evidence type="ECO:0000259" key="6">
    <source>
        <dbReference type="PROSITE" id="PS50188"/>
    </source>
</evidence>
<dbReference type="InterPro" id="IPR013320">
    <property type="entry name" value="ConA-like_dom_sf"/>
</dbReference>
<evidence type="ECO:0000256" key="4">
    <source>
        <dbReference type="PROSITE-ProRule" id="PRU00175"/>
    </source>
</evidence>
<dbReference type="Ensembl" id="ENSMSIT00000018955.1">
    <property type="protein sequence ID" value="ENSMSIP00000014921.1"/>
    <property type="gene ID" value="ENSMSIG00000012826.1"/>
</dbReference>
<keyword evidence="2 4" id="KW-0863">Zinc-finger</keyword>
<dbReference type="FunFam" id="2.60.120.920:FF:000040">
    <property type="entry name" value="Ret finger protein-like 4A"/>
    <property type="match status" value="1"/>
</dbReference>
<dbReference type="InterPro" id="IPR022723">
    <property type="entry name" value="RDM_domain_RFPL"/>
</dbReference>
<dbReference type="SMART" id="SM00449">
    <property type="entry name" value="SPRY"/>
    <property type="match status" value="1"/>
</dbReference>
<dbReference type="SUPFAM" id="SSF49899">
    <property type="entry name" value="Concanavalin A-like lectins/glucanases"/>
    <property type="match status" value="1"/>
</dbReference>
<keyword evidence="3" id="KW-0862">Zinc</keyword>
<name>A0A8C6H0Y0_MUSSI</name>
<evidence type="ECO:0000256" key="3">
    <source>
        <dbReference type="ARBA" id="ARBA00022833"/>
    </source>
</evidence>
<dbReference type="SMART" id="SM00589">
    <property type="entry name" value="PRY"/>
    <property type="match status" value="1"/>
</dbReference>
<dbReference type="Pfam" id="PF15227">
    <property type="entry name" value="zf-C3HC4_4"/>
    <property type="match status" value="1"/>
</dbReference>
<keyword evidence="1" id="KW-0479">Metal-binding</keyword>
<dbReference type="SUPFAM" id="SSF57850">
    <property type="entry name" value="RING/U-box"/>
    <property type="match status" value="1"/>
</dbReference>
<dbReference type="InterPro" id="IPR003879">
    <property type="entry name" value="Butyrophylin_SPRY"/>
</dbReference>
<evidence type="ECO:0000256" key="1">
    <source>
        <dbReference type="ARBA" id="ARBA00022723"/>
    </source>
</evidence>
<feature type="domain" description="B30.2/SPRY" evidence="6">
    <location>
        <begin position="78"/>
        <end position="278"/>
    </location>
</feature>
<accession>A0A8C6H0Y0</accession>
<sequence length="287" mass="32402">MAHLFKEKSNCYFCFRCLESPVYLNCGYICCLKCLDSLEKSPEGDGVLCPTCSVVSLKEDIIHAKQLGALVTKIKNLEPQLNFILTMDQGMKIFQVTMTLDVDTAQNHLIISDDLLSVYYTPQKQDRKKCAERFHPSPCVLGSSRFTSGRHYWEVVVGTSKEWDIGICKESINRKKAIHLSEKNGFWTVGVRAKKVYSASTDPLTVLRVNPRLRRVGIFLDMLEKSVSFWDLSDGSHIYTFLEIPDTDPFRPFFSPASSYPDGDQEQVLSICPVTNPGIFGIPVNPQ</sequence>